<dbReference type="InterPro" id="IPR042099">
    <property type="entry name" value="ANL_N_sf"/>
</dbReference>
<proteinExistence type="predicted"/>
<dbReference type="Gene3D" id="3.40.50.12780">
    <property type="entry name" value="N-terminal domain of ligase-like"/>
    <property type="match status" value="1"/>
</dbReference>
<organism evidence="3 4">
    <name type="scientific">Zhongshania arctica</name>
    <dbReference type="NCBI Taxonomy" id="3238302"/>
    <lineage>
        <taxon>Bacteria</taxon>
        <taxon>Pseudomonadati</taxon>
        <taxon>Pseudomonadota</taxon>
        <taxon>Gammaproteobacteria</taxon>
        <taxon>Cellvibrionales</taxon>
        <taxon>Spongiibacteraceae</taxon>
        <taxon>Zhongshania</taxon>
    </lineage>
</organism>
<keyword evidence="4" id="KW-1185">Reference proteome</keyword>
<evidence type="ECO:0000259" key="2">
    <source>
        <dbReference type="Pfam" id="PF13193"/>
    </source>
</evidence>
<dbReference type="InterPro" id="IPR045851">
    <property type="entry name" value="AMP-bd_C_sf"/>
</dbReference>
<dbReference type="Proteomes" id="UP001557484">
    <property type="component" value="Unassembled WGS sequence"/>
</dbReference>
<dbReference type="Gene3D" id="3.30.300.30">
    <property type="match status" value="1"/>
</dbReference>
<name>A0ABV3TX01_9GAMM</name>
<feature type="domain" description="AMP-binding enzyme C-terminal" evidence="2">
    <location>
        <begin position="426"/>
        <end position="501"/>
    </location>
</feature>
<dbReference type="PANTHER" id="PTHR43767">
    <property type="entry name" value="LONG-CHAIN-FATTY-ACID--COA LIGASE"/>
    <property type="match status" value="1"/>
</dbReference>
<evidence type="ECO:0000313" key="3">
    <source>
        <dbReference type="EMBL" id="MEX1665289.1"/>
    </source>
</evidence>
<accession>A0ABV3TX01</accession>
<evidence type="ECO:0000313" key="4">
    <source>
        <dbReference type="Proteomes" id="UP001557484"/>
    </source>
</evidence>
<sequence length="520" mass="56859">MRMIDYFDNGAKYYPNNIAFIDVDCGDASITYAAASAVTHRIAAAIRGNSYQQGSHIGILAPNSTIAFLTLLGLFRAEAVWLPINPRNTVATNVDLLTRFDGDLLFYHSDYAQEAQQIMDAVPNIREAVCIDGDATVGSTLENWSEGHPETHQMGPADLEATFAVFPTGGTTGKSKGVVLNHRSIYTMYQNFYAHFNYHDETCHLVVAPMTHSAGIIGGLHFARGGTNVVMSKAAPNLICDAIDKYSVSHLFLPPTVVYMMLALPDVKDRDYSSLQHFLVGAAPTSVEKLKEAVAVFGPVMTEAFGQSEAPAAITAKAPWDYIDKDGNINERRLASIGRPCVNNRVAILDEDGKELKRGHAGEICIQGDLVSPGYYKNPEATAEVRQFGWHHTGDVGVMDDEGFITIVDRKKDMIITGGFNVFPNEVEQILNSHSAVQDCAVIGVPDDKWGEAVNAIVQLKAGHECDEEILIALCKRELGGVKAPKVVEFIDDLPRSSAGKVLKTELRKKYWEGRERAVN</sequence>
<dbReference type="SUPFAM" id="SSF56801">
    <property type="entry name" value="Acetyl-CoA synthetase-like"/>
    <property type="match status" value="1"/>
</dbReference>
<dbReference type="EMBL" id="JBFRYB010000001">
    <property type="protein sequence ID" value="MEX1665289.1"/>
    <property type="molecule type" value="Genomic_DNA"/>
</dbReference>
<dbReference type="InterPro" id="IPR020845">
    <property type="entry name" value="AMP-binding_CS"/>
</dbReference>
<feature type="domain" description="AMP-dependent synthetase/ligase" evidence="1">
    <location>
        <begin position="8"/>
        <end position="376"/>
    </location>
</feature>
<dbReference type="PROSITE" id="PS00455">
    <property type="entry name" value="AMP_BINDING"/>
    <property type="match status" value="1"/>
</dbReference>
<comment type="caution">
    <text evidence="3">The sequence shown here is derived from an EMBL/GenBank/DDBJ whole genome shotgun (WGS) entry which is preliminary data.</text>
</comment>
<protein>
    <submittedName>
        <fullName evidence="3">Class I adenylate-forming enzyme family protein</fullName>
    </submittedName>
</protein>
<dbReference type="Pfam" id="PF13193">
    <property type="entry name" value="AMP-binding_C"/>
    <property type="match status" value="1"/>
</dbReference>
<evidence type="ECO:0000259" key="1">
    <source>
        <dbReference type="Pfam" id="PF00501"/>
    </source>
</evidence>
<dbReference type="Pfam" id="PF00501">
    <property type="entry name" value="AMP-binding"/>
    <property type="match status" value="1"/>
</dbReference>
<dbReference type="InterPro" id="IPR025110">
    <property type="entry name" value="AMP-bd_C"/>
</dbReference>
<dbReference type="InterPro" id="IPR000873">
    <property type="entry name" value="AMP-dep_synth/lig_dom"/>
</dbReference>
<dbReference type="PANTHER" id="PTHR43767:SF7">
    <property type="entry name" value="MEDIUM_LONG-CHAIN-FATTY-ACID--COA LIGASE FADD8"/>
    <property type="match status" value="1"/>
</dbReference>
<dbReference type="RefSeq" id="WP_368375395.1">
    <property type="nucleotide sequence ID" value="NZ_JBFRYB010000001.1"/>
</dbReference>
<reference evidence="3 4" key="1">
    <citation type="journal article" date="2011" name="Int. J. Syst. Evol. Microbiol.">
        <title>Zhongshania antarctica gen. nov., sp. nov. and Zhongshania guokunii sp. nov., gammaproteobacteria respectively isolated from coastal attached (fast) ice and surface seawater of the Antarctic.</title>
        <authorList>
            <person name="Li H.J."/>
            <person name="Zhang X.Y."/>
            <person name="Chen C.X."/>
            <person name="Zhang Y.J."/>
            <person name="Gao Z.M."/>
            <person name="Yu Y."/>
            <person name="Chen X.L."/>
            <person name="Chen B."/>
            <person name="Zhang Y.Z."/>
        </authorList>
    </citation>
    <scope>NUCLEOTIDE SEQUENCE [LARGE SCALE GENOMIC DNA]</scope>
    <source>
        <strain evidence="3 4">R06B22</strain>
    </source>
</reference>
<gene>
    <name evidence="3" type="ORF">AB4875_07295</name>
</gene>
<dbReference type="InterPro" id="IPR050237">
    <property type="entry name" value="ATP-dep_AMP-bd_enzyme"/>
</dbReference>